<comment type="caution">
    <text evidence="2">The sequence shown here is derived from an EMBL/GenBank/DDBJ whole genome shotgun (WGS) entry which is preliminary data.</text>
</comment>
<dbReference type="Proteomes" id="UP001157418">
    <property type="component" value="Unassembled WGS sequence"/>
</dbReference>
<evidence type="ECO:0000313" key="2">
    <source>
        <dbReference type="EMBL" id="CAH1445134.1"/>
    </source>
</evidence>
<feature type="region of interest" description="Disordered" evidence="1">
    <location>
        <begin position="1"/>
        <end position="50"/>
    </location>
</feature>
<accession>A0AAU9P4Z9</accession>
<dbReference type="AlphaFoldDB" id="A0AAU9P4Z9"/>
<name>A0AAU9P4Z9_9ASTR</name>
<gene>
    <name evidence="2" type="ORF">LVIROSA_LOCUS30920</name>
</gene>
<keyword evidence="3" id="KW-1185">Reference proteome</keyword>
<reference evidence="2 3" key="1">
    <citation type="submission" date="2022-01" db="EMBL/GenBank/DDBJ databases">
        <authorList>
            <person name="Xiong W."/>
            <person name="Schranz E."/>
        </authorList>
    </citation>
    <scope>NUCLEOTIDE SEQUENCE [LARGE SCALE GENOMIC DNA]</scope>
</reference>
<evidence type="ECO:0000313" key="3">
    <source>
        <dbReference type="Proteomes" id="UP001157418"/>
    </source>
</evidence>
<evidence type="ECO:0000256" key="1">
    <source>
        <dbReference type="SAM" id="MobiDB-lite"/>
    </source>
</evidence>
<sequence>MIRMRPDDGTLEPSRPPPRLWHALSPSLHQGHHHQKIKNKNEPQNSRYHETALRNPTFVLDNMFIFCNRHAKQLSYVYNNNKQTPLHASTFPKFHKKQPIQMILT</sequence>
<proteinExistence type="predicted"/>
<protein>
    <submittedName>
        <fullName evidence="2">Uncharacterized protein</fullName>
    </submittedName>
</protein>
<dbReference type="EMBL" id="CAKMRJ010005523">
    <property type="protein sequence ID" value="CAH1445134.1"/>
    <property type="molecule type" value="Genomic_DNA"/>
</dbReference>
<organism evidence="2 3">
    <name type="scientific">Lactuca virosa</name>
    <dbReference type="NCBI Taxonomy" id="75947"/>
    <lineage>
        <taxon>Eukaryota</taxon>
        <taxon>Viridiplantae</taxon>
        <taxon>Streptophyta</taxon>
        <taxon>Embryophyta</taxon>
        <taxon>Tracheophyta</taxon>
        <taxon>Spermatophyta</taxon>
        <taxon>Magnoliopsida</taxon>
        <taxon>eudicotyledons</taxon>
        <taxon>Gunneridae</taxon>
        <taxon>Pentapetalae</taxon>
        <taxon>asterids</taxon>
        <taxon>campanulids</taxon>
        <taxon>Asterales</taxon>
        <taxon>Asteraceae</taxon>
        <taxon>Cichorioideae</taxon>
        <taxon>Cichorieae</taxon>
        <taxon>Lactucinae</taxon>
        <taxon>Lactuca</taxon>
    </lineage>
</organism>